<name>A0A229UWR4_9BACL</name>
<sequence length="241" mass="26276">MTVIAGIYLAAGQSRRMGSAKLGLTVEIEVSAVKGSPAWARKEVGLGEFAWRQLRNTSLCPVIAVTKPGECCNWLGGDVSLLEGEECPSDGNGAGCFNKNAFRVVCPEAERGMAYSIRCGIAAALRFKPEAVVIVLADQPLVNSEMIERLIFTYRHAEVRPSYVASGDRGKPKPPLLFGHDMFDALQELEGDLGARRLLVGSEYSGVIVEEPEQARFFDVDTPEDWEEIKQILKTVSGLRS</sequence>
<dbReference type="InterPro" id="IPR025877">
    <property type="entry name" value="MobA-like_NTP_Trfase"/>
</dbReference>
<dbReference type="EMBL" id="NMQW01000002">
    <property type="protein sequence ID" value="OXM87773.1"/>
    <property type="molecule type" value="Genomic_DNA"/>
</dbReference>
<accession>A0A229UWR4</accession>
<feature type="domain" description="MobA-like NTP transferase" evidence="1">
    <location>
        <begin position="6"/>
        <end position="199"/>
    </location>
</feature>
<dbReference type="Pfam" id="PF12804">
    <property type="entry name" value="NTP_transf_3"/>
    <property type="match status" value="1"/>
</dbReference>
<gene>
    <name evidence="2" type="ORF">CF651_01250</name>
</gene>
<evidence type="ECO:0000313" key="3">
    <source>
        <dbReference type="Proteomes" id="UP000215509"/>
    </source>
</evidence>
<reference evidence="2 3" key="1">
    <citation type="submission" date="2017-07" db="EMBL/GenBank/DDBJ databases">
        <title>Genome sequencing and assembly of Paenibacillus rigui.</title>
        <authorList>
            <person name="Mayilraj S."/>
        </authorList>
    </citation>
    <scope>NUCLEOTIDE SEQUENCE [LARGE SCALE GENOMIC DNA]</scope>
    <source>
        <strain evidence="2 3">JCM 16352</strain>
    </source>
</reference>
<comment type="caution">
    <text evidence="2">The sequence shown here is derived from an EMBL/GenBank/DDBJ whole genome shotgun (WGS) entry which is preliminary data.</text>
</comment>
<dbReference type="Gene3D" id="3.90.550.10">
    <property type="entry name" value="Spore Coat Polysaccharide Biosynthesis Protein SpsA, Chain A"/>
    <property type="match status" value="1"/>
</dbReference>
<evidence type="ECO:0000259" key="1">
    <source>
        <dbReference type="Pfam" id="PF12804"/>
    </source>
</evidence>
<dbReference type="SUPFAM" id="SSF53448">
    <property type="entry name" value="Nucleotide-diphospho-sugar transferases"/>
    <property type="match status" value="1"/>
</dbReference>
<dbReference type="OrthoDB" id="285216at2"/>
<dbReference type="Proteomes" id="UP000215509">
    <property type="component" value="Unassembled WGS sequence"/>
</dbReference>
<dbReference type="AlphaFoldDB" id="A0A229UWR4"/>
<dbReference type="PANTHER" id="PTHR43777:SF1">
    <property type="entry name" value="MOLYBDENUM COFACTOR CYTIDYLYLTRANSFERASE"/>
    <property type="match status" value="1"/>
</dbReference>
<dbReference type="InterPro" id="IPR029044">
    <property type="entry name" value="Nucleotide-diphossugar_trans"/>
</dbReference>
<evidence type="ECO:0000313" key="2">
    <source>
        <dbReference type="EMBL" id="OXM87773.1"/>
    </source>
</evidence>
<dbReference type="GO" id="GO:0016779">
    <property type="term" value="F:nucleotidyltransferase activity"/>
    <property type="evidence" value="ECO:0007669"/>
    <property type="project" value="UniProtKB-ARBA"/>
</dbReference>
<dbReference type="RefSeq" id="WP_094013023.1">
    <property type="nucleotide sequence ID" value="NZ_NMQW01000002.1"/>
</dbReference>
<proteinExistence type="predicted"/>
<organism evidence="2 3">
    <name type="scientific">Paenibacillus rigui</name>
    <dbReference type="NCBI Taxonomy" id="554312"/>
    <lineage>
        <taxon>Bacteria</taxon>
        <taxon>Bacillati</taxon>
        <taxon>Bacillota</taxon>
        <taxon>Bacilli</taxon>
        <taxon>Bacillales</taxon>
        <taxon>Paenibacillaceae</taxon>
        <taxon>Paenibacillus</taxon>
    </lineage>
</organism>
<protein>
    <recommendedName>
        <fullName evidence="1">MobA-like NTP transferase domain-containing protein</fullName>
    </recommendedName>
</protein>
<dbReference type="CDD" id="cd04182">
    <property type="entry name" value="GT_2_like_f"/>
    <property type="match status" value="1"/>
</dbReference>
<dbReference type="PANTHER" id="PTHR43777">
    <property type="entry name" value="MOLYBDENUM COFACTOR CYTIDYLYLTRANSFERASE"/>
    <property type="match status" value="1"/>
</dbReference>
<keyword evidence="3" id="KW-1185">Reference proteome</keyword>